<accession>A0A165MJW6</accession>
<keyword evidence="6" id="KW-0862">Zinc</keyword>
<keyword evidence="11" id="KW-1185">Reference proteome</keyword>
<dbReference type="PANTHER" id="PTHR13710:SF149">
    <property type="entry name" value="ATP-DEPENDENT DNA HELICASE TLH2"/>
    <property type="match status" value="1"/>
</dbReference>
<dbReference type="InParanoid" id="A0A165MJW6"/>
<dbReference type="SUPFAM" id="SSF52540">
    <property type="entry name" value="P-loop containing nucleoside triphosphate hydrolases"/>
    <property type="match status" value="1"/>
</dbReference>
<dbReference type="PROSITE" id="PS50157">
    <property type="entry name" value="ZINC_FINGER_C2H2_2"/>
    <property type="match status" value="1"/>
</dbReference>
<evidence type="ECO:0000313" key="11">
    <source>
        <dbReference type="Proteomes" id="UP000076761"/>
    </source>
</evidence>
<evidence type="ECO:0000256" key="6">
    <source>
        <dbReference type="PROSITE-ProRule" id="PRU00042"/>
    </source>
</evidence>
<gene>
    <name evidence="10" type="ORF">NEOLEDRAFT_1152627</name>
</gene>
<dbReference type="Pfam" id="PF00270">
    <property type="entry name" value="DEAD"/>
    <property type="match status" value="1"/>
</dbReference>
<evidence type="ECO:0000313" key="10">
    <source>
        <dbReference type="EMBL" id="KZT18427.1"/>
    </source>
</evidence>
<dbReference type="PROSITE" id="PS51194">
    <property type="entry name" value="HELICASE_CTER"/>
    <property type="match status" value="1"/>
</dbReference>
<evidence type="ECO:0000259" key="9">
    <source>
        <dbReference type="PROSITE" id="PS51194"/>
    </source>
</evidence>
<feature type="domain" description="C2H2-type" evidence="7">
    <location>
        <begin position="151"/>
        <end position="179"/>
    </location>
</feature>
<comment type="similarity">
    <text evidence="1">Belongs to the helicase family. RecQ subfamily.</text>
</comment>
<dbReference type="InterPro" id="IPR013087">
    <property type="entry name" value="Znf_C2H2_type"/>
</dbReference>
<evidence type="ECO:0000259" key="8">
    <source>
        <dbReference type="PROSITE" id="PS51192"/>
    </source>
</evidence>
<dbReference type="GO" id="GO:0005524">
    <property type="term" value="F:ATP binding"/>
    <property type="evidence" value="ECO:0007669"/>
    <property type="project" value="UniProtKB-KW"/>
</dbReference>
<proteinExistence type="inferred from homology"/>
<dbReference type="PROSITE" id="PS00028">
    <property type="entry name" value="ZINC_FINGER_C2H2_1"/>
    <property type="match status" value="1"/>
</dbReference>
<dbReference type="InterPro" id="IPR027417">
    <property type="entry name" value="P-loop_NTPase"/>
</dbReference>
<dbReference type="Proteomes" id="UP000076761">
    <property type="component" value="Unassembled WGS sequence"/>
</dbReference>
<dbReference type="Pfam" id="PF12013">
    <property type="entry name" value="OrsD"/>
    <property type="match status" value="1"/>
</dbReference>
<evidence type="ECO:0000256" key="2">
    <source>
        <dbReference type="ARBA" id="ARBA00022741"/>
    </source>
</evidence>
<keyword evidence="6" id="KW-0863">Zinc-finger</keyword>
<evidence type="ECO:0000256" key="4">
    <source>
        <dbReference type="ARBA" id="ARBA00034617"/>
    </source>
</evidence>
<dbReference type="PANTHER" id="PTHR13710">
    <property type="entry name" value="DNA HELICASE RECQ FAMILY MEMBER"/>
    <property type="match status" value="1"/>
</dbReference>
<dbReference type="InterPro" id="IPR014001">
    <property type="entry name" value="Helicase_ATP-bd"/>
</dbReference>
<dbReference type="InterPro" id="IPR022698">
    <property type="entry name" value="OrsD"/>
</dbReference>
<dbReference type="STRING" id="1314782.A0A165MJW6"/>
<dbReference type="GO" id="GO:0043138">
    <property type="term" value="F:3'-5' DNA helicase activity"/>
    <property type="evidence" value="ECO:0007669"/>
    <property type="project" value="UniProtKB-EC"/>
</dbReference>
<dbReference type="EMBL" id="KV425683">
    <property type="protein sequence ID" value="KZT18427.1"/>
    <property type="molecule type" value="Genomic_DNA"/>
</dbReference>
<dbReference type="InterPro" id="IPR011545">
    <property type="entry name" value="DEAD/DEAH_box_helicase_dom"/>
</dbReference>
<comment type="catalytic activity">
    <reaction evidence="4">
        <text>Couples ATP hydrolysis with the unwinding of duplex DNA by translocating in the 3'-5' direction.</text>
        <dbReference type="EC" id="5.6.2.4"/>
    </reaction>
</comment>
<reference evidence="10 11" key="1">
    <citation type="journal article" date="2016" name="Mol. Biol. Evol.">
        <title>Comparative Genomics of Early-Diverging Mushroom-Forming Fungi Provides Insights into the Origins of Lignocellulose Decay Capabilities.</title>
        <authorList>
            <person name="Nagy L.G."/>
            <person name="Riley R."/>
            <person name="Tritt A."/>
            <person name="Adam C."/>
            <person name="Daum C."/>
            <person name="Floudas D."/>
            <person name="Sun H."/>
            <person name="Yadav J.S."/>
            <person name="Pangilinan J."/>
            <person name="Larsson K.H."/>
            <person name="Matsuura K."/>
            <person name="Barry K."/>
            <person name="Labutti K."/>
            <person name="Kuo R."/>
            <person name="Ohm R.A."/>
            <person name="Bhattacharya S.S."/>
            <person name="Shirouzu T."/>
            <person name="Yoshinaga Y."/>
            <person name="Martin F.M."/>
            <person name="Grigoriev I.V."/>
            <person name="Hibbett D.S."/>
        </authorList>
    </citation>
    <scope>NUCLEOTIDE SEQUENCE [LARGE SCALE GENOMIC DNA]</scope>
    <source>
        <strain evidence="10 11">HHB14362 ss-1</strain>
    </source>
</reference>
<dbReference type="GO" id="GO:0008270">
    <property type="term" value="F:zinc ion binding"/>
    <property type="evidence" value="ECO:0007669"/>
    <property type="project" value="UniProtKB-KW"/>
</dbReference>
<dbReference type="GO" id="GO:0000724">
    <property type="term" value="P:double-strand break repair via homologous recombination"/>
    <property type="evidence" value="ECO:0007669"/>
    <property type="project" value="TreeGrafter"/>
</dbReference>
<dbReference type="EC" id="5.6.2.4" evidence="5"/>
<keyword evidence="6" id="KW-0479">Metal-binding</keyword>
<dbReference type="GO" id="GO:0009378">
    <property type="term" value="F:four-way junction helicase activity"/>
    <property type="evidence" value="ECO:0007669"/>
    <property type="project" value="TreeGrafter"/>
</dbReference>
<dbReference type="PROSITE" id="PS51192">
    <property type="entry name" value="HELICASE_ATP_BIND_1"/>
    <property type="match status" value="1"/>
</dbReference>
<sequence>MATANRNTAPSRCKFCRELFSTRGARDHHQKSCGHRKDNHPAASEILESSSVGFKKVVDDNQIITHPFLDSLDLVVNSSIHAVCCKTCMVAIVRDHIPGHIHANHAALAKYLDEDMLLDVLDELEVEQSLPRITDGLVVQEIQGLKVHDGFLCNQCSKIRLNRKSMLQHYSDIHPDLPPPLQFTACKAQRLTTGAGSSSIYCKVEKPISSPDTPWEQMITTAQMEMAGTEVAEDRDINARMVSPWLLTTRWHEHVQGYNISELCHLISTPRKDEYPDLPHLVLAYMERATNLINHTDELVLQVLNTPDPAKTGINNTPFHKMQQNSTLRQYISPVIRLLAFLLRPKDKYQVPIPIALGQALQTLATWLSNPAEDKDGLVALDAVLGHIWMIKWLPSERNHIPCPTVRLLALSTLRPDGGHADARDVTPIIARLEYCMRLFFLTRIKTVAEELYHGDDDLGCKALSCWFTEKVQSPFNTLRSLQHRAAAIALKTTSQPRVYWTDRIDYTSMLYRGTKITQEDLQSIFSRTEDAAIQTWQQDVLCGLPIPSLDWKDVVDDLVNTDVGYSFLSDQRNPVFADTEILLHAVMDNAKTRDCFLFKINYGQGWEWNRDTMRGWLAKYATFEGILMARCEMLSGAPARGTEITSMTFKNTKTRAARNLLAFGPYISIVTLYHKTAFLVHILYPDRVDIKKLYAEHLFVNNCKAFESHILTSIMGDFSLPVLGIQLGINPWRHVSTSWKRKHCKEMFDLLQEEIQESADVLQAGHNADTENRIYGLSQFALASMPEDLIPLFLDASTRWHNTCKVVPGGVVLPYHKARSCDFSKYAPPAISKITPVPEVLQELVQVLTPLLNQNMAPHTHLAESELSCQSSSTLCLPTCNTGPTSTAVSISSVPSSQSQEVLESNVSPRISGPLPTTTAPFHFGMFSMKPSSTASAGSPHITSILEHLQAPPQNISSLQRLVKPASSIPATSLNPVWFTSTSAHPTPFNRMAVTHAGASAKGKTILPELSNASMSPTLQQALQCLRTLLGKPEATWTSSGQKDALSAVLNLKNDVLTVMATGSGKSMLMIIPTLLEDAVTVGVIPLQSLMDDYELRLRDMRVPYEVFSAESTHLSGQKNLVLVSADRAQMASWTQALAELHERRKVVRMVYDEAHEAIISSDYRPALRNSYELRQFSMQLVALSATVSPASQPSLINAFGLMPNNTIVIRTSTVRPEIQYVLENPRRMPEIHDYVKEVLEIYGPDLQEPDRVLIFVPFKTQGEALAKKLGYEFYQATLTNQERQQMHKRWLSGASKVMVCTQAFGAGNDYKHVRMVIHAGSPREMISFLQESGRGGRDGMPAISLVLPHTTYNTPAPSVTGTDHKGQLAMYNWLQSLSRNTCLRQGLTHFCDGEGDTCKGYQSAQWCIICQRKTKDVCPPAATVTKRTLDSSDSPFDEAASEAKRRKIERIMQFGGRIQAVHEALEFLNACCVLCRLVKEEEHPKHDIEDCPAILSQGFPFTLPQYRALKKCIKYDLKKHGSICFKCHVPQLDDVLHPTFTRGSEAACQHPNVMLPLGFHIMCVPEMRQAVLAEHGVKDSSVDSFQTWLSAPSNTHYPTNLCNVLIWFYTSVKQSTKRLST</sequence>
<dbReference type="SMART" id="SM00487">
    <property type="entry name" value="DEXDc"/>
    <property type="match status" value="1"/>
</dbReference>
<protein>
    <recommendedName>
        <fullName evidence="5">DNA 3'-5' helicase</fullName>
        <ecNumber evidence="5">5.6.2.4</ecNumber>
    </recommendedName>
</protein>
<evidence type="ECO:0000256" key="5">
    <source>
        <dbReference type="ARBA" id="ARBA00034808"/>
    </source>
</evidence>
<organism evidence="10 11">
    <name type="scientific">Neolentinus lepideus HHB14362 ss-1</name>
    <dbReference type="NCBI Taxonomy" id="1314782"/>
    <lineage>
        <taxon>Eukaryota</taxon>
        <taxon>Fungi</taxon>
        <taxon>Dikarya</taxon>
        <taxon>Basidiomycota</taxon>
        <taxon>Agaricomycotina</taxon>
        <taxon>Agaricomycetes</taxon>
        <taxon>Gloeophyllales</taxon>
        <taxon>Gloeophyllaceae</taxon>
        <taxon>Neolentinus</taxon>
    </lineage>
</organism>
<dbReference type="GO" id="GO:0005737">
    <property type="term" value="C:cytoplasm"/>
    <property type="evidence" value="ECO:0007669"/>
    <property type="project" value="TreeGrafter"/>
</dbReference>
<dbReference type="GO" id="GO:0005694">
    <property type="term" value="C:chromosome"/>
    <property type="evidence" value="ECO:0007669"/>
    <property type="project" value="TreeGrafter"/>
</dbReference>
<evidence type="ECO:0000256" key="1">
    <source>
        <dbReference type="ARBA" id="ARBA00005446"/>
    </source>
</evidence>
<keyword evidence="2" id="KW-0547">Nucleotide-binding</keyword>
<name>A0A165MJW6_9AGAM</name>
<evidence type="ECO:0000259" key="7">
    <source>
        <dbReference type="PROSITE" id="PS50157"/>
    </source>
</evidence>
<keyword evidence="3" id="KW-0067">ATP-binding</keyword>
<feature type="domain" description="Helicase ATP-binding" evidence="8">
    <location>
        <begin position="1048"/>
        <end position="1207"/>
    </location>
</feature>
<dbReference type="OrthoDB" id="2747940at2759"/>
<dbReference type="Gene3D" id="3.40.50.300">
    <property type="entry name" value="P-loop containing nucleotide triphosphate hydrolases"/>
    <property type="match status" value="2"/>
</dbReference>
<dbReference type="GO" id="GO:0003676">
    <property type="term" value="F:nucleic acid binding"/>
    <property type="evidence" value="ECO:0007669"/>
    <property type="project" value="InterPro"/>
</dbReference>
<dbReference type="InterPro" id="IPR001650">
    <property type="entry name" value="Helicase_C-like"/>
</dbReference>
<dbReference type="Pfam" id="PF00271">
    <property type="entry name" value="Helicase_C"/>
    <property type="match status" value="1"/>
</dbReference>
<dbReference type="GO" id="GO:0005634">
    <property type="term" value="C:nucleus"/>
    <property type="evidence" value="ECO:0007669"/>
    <property type="project" value="TreeGrafter"/>
</dbReference>
<dbReference type="SMART" id="SM00490">
    <property type="entry name" value="HELICc"/>
    <property type="match status" value="1"/>
</dbReference>
<evidence type="ECO:0000256" key="3">
    <source>
        <dbReference type="ARBA" id="ARBA00022840"/>
    </source>
</evidence>
<feature type="domain" description="Helicase C-terminal" evidence="9">
    <location>
        <begin position="1232"/>
        <end position="1380"/>
    </location>
</feature>